<proteinExistence type="predicted"/>
<accession>A0A657LP79</accession>
<sequence>MSTGVSARAWQRMLSGRRLDLLDPSPLDVELADIAHGLARVARWNGQTEGDHAFSVAQHSLVVEEIFRRMNRCTADECLMALLHDAPEYVIGDMISPFKAVVGGGYKAVEKRLESAIHLRFGLPALTPADIKDRIKKADQVAAYFEATVLAGFSLDEARKFFGQPRGITREMIPIDPQPAVEAQRLFAARFAAIEAERAHTTTVS</sequence>
<gene>
    <name evidence="1" type="ORF">AX760_21905</name>
</gene>
<dbReference type="EMBL" id="LSRP01000110">
    <property type="protein sequence ID" value="OJF92886.1"/>
    <property type="molecule type" value="Genomic_DNA"/>
</dbReference>
<name>A0A657LP79_9HYPH</name>
<evidence type="ECO:0000313" key="2">
    <source>
        <dbReference type="Proteomes" id="UP000182661"/>
    </source>
</evidence>
<organism evidence="1 2">
    <name type="scientific">Pararhizobium antarcticum</name>
    <dbReference type="NCBI Taxonomy" id="1798805"/>
    <lineage>
        <taxon>Bacteria</taxon>
        <taxon>Pseudomonadati</taxon>
        <taxon>Pseudomonadota</taxon>
        <taxon>Alphaproteobacteria</taxon>
        <taxon>Hyphomicrobiales</taxon>
        <taxon>Rhizobiaceae</taxon>
        <taxon>Rhizobium/Agrobacterium group</taxon>
        <taxon>Pararhizobium</taxon>
    </lineage>
</organism>
<evidence type="ECO:0000313" key="1">
    <source>
        <dbReference type="EMBL" id="OJF92886.1"/>
    </source>
</evidence>
<dbReference type="GO" id="GO:0016787">
    <property type="term" value="F:hydrolase activity"/>
    <property type="evidence" value="ECO:0007669"/>
    <property type="project" value="UniProtKB-KW"/>
</dbReference>
<dbReference type="AlphaFoldDB" id="A0A657LP79"/>
<reference evidence="1 2" key="1">
    <citation type="submission" date="2016-02" db="EMBL/GenBank/DDBJ databases">
        <title>Genome sequencing of a beta-galactosidase producing bacteria Rhizobium sp. 59.</title>
        <authorList>
            <person name="Wang D."/>
            <person name="Kot W."/>
            <person name="Qin Y."/>
            <person name="Hansen L."/>
            <person name="Naqvi K."/>
            <person name="Rensing C."/>
        </authorList>
    </citation>
    <scope>NUCLEOTIDE SEQUENCE [LARGE SCALE GENOMIC DNA]</scope>
    <source>
        <strain evidence="1 2">59</strain>
    </source>
</reference>
<dbReference type="SUPFAM" id="SSF109604">
    <property type="entry name" value="HD-domain/PDEase-like"/>
    <property type="match status" value="1"/>
</dbReference>
<keyword evidence="1" id="KW-0378">Hydrolase</keyword>
<protein>
    <submittedName>
        <fullName evidence="1">Hydrolase</fullName>
    </submittedName>
</protein>
<dbReference type="RefSeq" id="WP_071834712.1">
    <property type="nucleotide sequence ID" value="NZ_LSRP01000110.1"/>
</dbReference>
<dbReference type="Proteomes" id="UP000182661">
    <property type="component" value="Unassembled WGS sequence"/>
</dbReference>
<comment type="caution">
    <text evidence="1">The sequence shown here is derived from an EMBL/GenBank/DDBJ whole genome shotgun (WGS) entry which is preliminary data.</text>
</comment>
<dbReference type="OrthoDB" id="9794481at2"/>
<keyword evidence="2" id="KW-1185">Reference proteome</keyword>
<dbReference type="Gene3D" id="1.10.3210.10">
    <property type="entry name" value="Hypothetical protein af1432"/>
    <property type="match status" value="1"/>
</dbReference>